<dbReference type="SUPFAM" id="SSF48452">
    <property type="entry name" value="TPR-like"/>
    <property type="match status" value="1"/>
</dbReference>
<protein>
    <recommendedName>
        <fullName evidence="6">Pentatricopeptide repeat-containing protein</fullName>
    </recommendedName>
</protein>
<feature type="repeat" description="PPR" evidence="3">
    <location>
        <begin position="249"/>
        <end position="283"/>
    </location>
</feature>
<dbReference type="PANTHER" id="PTHR46128:SF288">
    <property type="entry name" value="PENTACOTRIPEPTIDE-REPEAT REGION OF PRORP DOMAIN-CONTAINING PROTEIN"/>
    <property type="match status" value="1"/>
</dbReference>
<reference evidence="4 5" key="1">
    <citation type="submission" date="2024-01" db="EMBL/GenBank/DDBJ databases">
        <title>Genome assemblies of Stephania.</title>
        <authorList>
            <person name="Yang L."/>
        </authorList>
    </citation>
    <scope>NUCLEOTIDE SEQUENCE [LARGE SCALE GENOMIC DNA]</scope>
    <source>
        <strain evidence="4">QJT</strain>
        <tissue evidence="4">Leaf</tissue>
    </source>
</reference>
<feature type="repeat" description="PPR" evidence="3">
    <location>
        <begin position="389"/>
        <end position="423"/>
    </location>
</feature>
<proteinExistence type="inferred from homology"/>
<evidence type="ECO:0000313" key="4">
    <source>
        <dbReference type="EMBL" id="KAK9124744.1"/>
    </source>
</evidence>
<dbReference type="InterPro" id="IPR011990">
    <property type="entry name" value="TPR-like_helical_dom_sf"/>
</dbReference>
<sequence length="577" mass="65497">MSCSVHRSHRRLRYSFSINDYRINTHKGKSILFAQLSFSASNSAIECSRTTTTTTTSIGTTSLHRKPVFDLDRDPSELPNSDNAEKDDKVSILVDKNERLPINGDLGVAHLRPLKIGEEICALIGKISEPVREEAQILGISIDGDVESSLLVTDFVERVRGVDSVRSLELFERIGGSVTLRNVNNLLVELVKANEIDLAAKLFHELPSYGLSADRQTFSTMVRCYCNKNEPEEARMVLDQMVQRGCPPNVVTFTIVINAFSRRGKLQRALEVFRLMSQNGCEPTVRTYNCLINGLCYVGRVEEAFELLMKIKKSSKKPDIYTYTAVMDGFCKVGRSNEAMELLQEAVLAGLEPTVVTFNTLFNGFCKEGKPLLGFNLLKQMKESNCKPDYITYNTLLHGLLKWGEITSSLQVCEEMLMIGYEVEERLMNALLRKICRKSWNDYWLLEVVEKMFERIKEKGNCYPYTYCVVIQTLCIRGETDKAVANFYEMLRIGYKPRPITLNALIRVLCKDRMVDKASQLLIFMNEENIVPSKISYNLLMGELSQQGRFLEAWKIYGAALKRGVVPHRQPGKKSDE</sequence>
<comment type="similarity">
    <text evidence="1">Belongs to the PPR family. P subfamily.</text>
</comment>
<feature type="repeat" description="PPR" evidence="3">
    <location>
        <begin position="533"/>
        <end position="567"/>
    </location>
</feature>
<keyword evidence="5" id="KW-1185">Reference proteome</keyword>
<dbReference type="PROSITE" id="PS51375">
    <property type="entry name" value="PPR"/>
    <property type="match status" value="9"/>
</dbReference>
<evidence type="ECO:0000256" key="2">
    <source>
        <dbReference type="ARBA" id="ARBA00022737"/>
    </source>
</evidence>
<keyword evidence="2" id="KW-0677">Repeat</keyword>
<dbReference type="Pfam" id="PF13041">
    <property type="entry name" value="PPR_2"/>
    <property type="match status" value="3"/>
</dbReference>
<dbReference type="AlphaFoldDB" id="A0AAP0IZM7"/>
<comment type="caution">
    <text evidence="4">The sequence shown here is derived from an EMBL/GenBank/DDBJ whole genome shotgun (WGS) entry which is preliminary data.</text>
</comment>
<feature type="repeat" description="PPR" evidence="3">
    <location>
        <begin position="319"/>
        <end position="353"/>
    </location>
</feature>
<feature type="repeat" description="PPR" evidence="3">
    <location>
        <begin position="463"/>
        <end position="497"/>
    </location>
</feature>
<evidence type="ECO:0000313" key="5">
    <source>
        <dbReference type="Proteomes" id="UP001417504"/>
    </source>
</evidence>
<dbReference type="NCBIfam" id="TIGR00756">
    <property type="entry name" value="PPR"/>
    <property type="match status" value="8"/>
</dbReference>
<dbReference type="Proteomes" id="UP001417504">
    <property type="component" value="Unassembled WGS sequence"/>
</dbReference>
<organism evidence="4 5">
    <name type="scientific">Stephania japonica</name>
    <dbReference type="NCBI Taxonomy" id="461633"/>
    <lineage>
        <taxon>Eukaryota</taxon>
        <taxon>Viridiplantae</taxon>
        <taxon>Streptophyta</taxon>
        <taxon>Embryophyta</taxon>
        <taxon>Tracheophyta</taxon>
        <taxon>Spermatophyta</taxon>
        <taxon>Magnoliopsida</taxon>
        <taxon>Ranunculales</taxon>
        <taxon>Menispermaceae</taxon>
        <taxon>Menispermoideae</taxon>
        <taxon>Cissampelideae</taxon>
        <taxon>Stephania</taxon>
    </lineage>
</organism>
<gene>
    <name evidence="4" type="ORF">Sjap_014346</name>
</gene>
<dbReference type="Pfam" id="PF12854">
    <property type="entry name" value="PPR_1"/>
    <property type="match status" value="1"/>
</dbReference>
<evidence type="ECO:0008006" key="6">
    <source>
        <dbReference type="Google" id="ProtNLM"/>
    </source>
</evidence>
<dbReference type="InterPro" id="IPR002885">
    <property type="entry name" value="PPR_rpt"/>
</dbReference>
<evidence type="ECO:0000256" key="3">
    <source>
        <dbReference type="PROSITE-ProRule" id="PRU00708"/>
    </source>
</evidence>
<dbReference type="InterPro" id="IPR050872">
    <property type="entry name" value="PPR_P_subfamily"/>
</dbReference>
<dbReference type="Gene3D" id="1.25.40.10">
    <property type="entry name" value="Tetratricopeptide repeat domain"/>
    <property type="match status" value="3"/>
</dbReference>
<evidence type="ECO:0000256" key="1">
    <source>
        <dbReference type="ARBA" id="ARBA00007626"/>
    </source>
</evidence>
<feature type="repeat" description="PPR" evidence="3">
    <location>
        <begin position="498"/>
        <end position="532"/>
    </location>
</feature>
<feature type="repeat" description="PPR" evidence="3">
    <location>
        <begin position="284"/>
        <end position="318"/>
    </location>
</feature>
<dbReference type="Pfam" id="PF01535">
    <property type="entry name" value="PPR"/>
    <property type="match status" value="2"/>
</dbReference>
<dbReference type="EMBL" id="JBBNAE010000005">
    <property type="protein sequence ID" value="KAK9124744.1"/>
    <property type="molecule type" value="Genomic_DNA"/>
</dbReference>
<dbReference type="PANTHER" id="PTHR46128">
    <property type="entry name" value="MITOCHONDRIAL GROUP I INTRON SPLICING FACTOR CCM1"/>
    <property type="match status" value="1"/>
</dbReference>
<name>A0AAP0IZM7_9MAGN</name>
<feature type="repeat" description="PPR" evidence="3">
    <location>
        <begin position="214"/>
        <end position="248"/>
    </location>
</feature>
<feature type="repeat" description="PPR" evidence="3">
    <location>
        <begin position="354"/>
        <end position="388"/>
    </location>
</feature>
<accession>A0AAP0IZM7</accession>